<evidence type="ECO:0000313" key="2">
    <source>
        <dbReference type="Proteomes" id="UP001229421"/>
    </source>
</evidence>
<reference evidence="1" key="1">
    <citation type="journal article" date="2023" name="bioRxiv">
        <title>Improved chromosome-level genome assembly for marigold (Tagetes erecta).</title>
        <authorList>
            <person name="Jiang F."/>
            <person name="Yuan L."/>
            <person name="Wang S."/>
            <person name="Wang H."/>
            <person name="Xu D."/>
            <person name="Wang A."/>
            <person name="Fan W."/>
        </authorList>
    </citation>
    <scope>NUCLEOTIDE SEQUENCE</scope>
    <source>
        <strain evidence="1">WSJ</strain>
        <tissue evidence="1">Leaf</tissue>
    </source>
</reference>
<dbReference type="EMBL" id="JAUHHV010000001">
    <property type="protein sequence ID" value="KAK1437829.1"/>
    <property type="molecule type" value="Genomic_DNA"/>
</dbReference>
<evidence type="ECO:0000313" key="1">
    <source>
        <dbReference type="EMBL" id="KAK1437829.1"/>
    </source>
</evidence>
<dbReference type="AlphaFoldDB" id="A0AAD8LBN0"/>
<organism evidence="1 2">
    <name type="scientific">Tagetes erecta</name>
    <name type="common">African marigold</name>
    <dbReference type="NCBI Taxonomy" id="13708"/>
    <lineage>
        <taxon>Eukaryota</taxon>
        <taxon>Viridiplantae</taxon>
        <taxon>Streptophyta</taxon>
        <taxon>Embryophyta</taxon>
        <taxon>Tracheophyta</taxon>
        <taxon>Spermatophyta</taxon>
        <taxon>Magnoliopsida</taxon>
        <taxon>eudicotyledons</taxon>
        <taxon>Gunneridae</taxon>
        <taxon>Pentapetalae</taxon>
        <taxon>asterids</taxon>
        <taxon>campanulids</taxon>
        <taxon>Asterales</taxon>
        <taxon>Asteraceae</taxon>
        <taxon>Asteroideae</taxon>
        <taxon>Heliantheae alliance</taxon>
        <taxon>Tageteae</taxon>
        <taxon>Tagetes</taxon>
    </lineage>
</organism>
<comment type="caution">
    <text evidence="1">The sequence shown here is derived from an EMBL/GenBank/DDBJ whole genome shotgun (WGS) entry which is preliminary data.</text>
</comment>
<gene>
    <name evidence="1" type="ORF">QVD17_03628</name>
</gene>
<dbReference type="Proteomes" id="UP001229421">
    <property type="component" value="Unassembled WGS sequence"/>
</dbReference>
<sequence length="75" mass="7798">MGGQKLFSGELIKDVVTQSKAASLLLELQQRSIEFNCIIEKHQNISGRKSGSVIAPAVSTSLKSANGIATSAAAP</sequence>
<keyword evidence="2" id="KW-1185">Reference proteome</keyword>
<accession>A0AAD8LBN0</accession>
<name>A0AAD8LBN0_TARER</name>
<protein>
    <submittedName>
        <fullName evidence="1">Uncharacterized protein</fullName>
    </submittedName>
</protein>
<proteinExistence type="predicted"/>